<organism evidence="1">
    <name type="scientific">Culex pipiens</name>
    <name type="common">House mosquito</name>
    <dbReference type="NCBI Taxonomy" id="7175"/>
    <lineage>
        <taxon>Eukaryota</taxon>
        <taxon>Metazoa</taxon>
        <taxon>Ecdysozoa</taxon>
        <taxon>Arthropoda</taxon>
        <taxon>Hexapoda</taxon>
        <taxon>Insecta</taxon>
        <taxon>Pterygota</taxon>
        <taxon>Neoptera</taxon>
        <taxon>Endopterygota</taxon>
        <taxon>Diptera</taxon>
        <taxon>Nematocera</taxon>
        <taxon>Culicoidea</taxon>
        <taxon>Culicidae</taxon>
        <taxon>Culicinae</taxon>
        <taxon>Culicini</taxon>
        <taxon>Culex</taxon>
        <taxon>Culex</taxon>
    </lineage>
</organism>
<evidence type="ECO:0000313" key="1">
    <source>
        <dbReference type="EMBL" id="CAG6456323.1"/>
    </source>
</evidence>
<dbReference type="AlphaFoldDB" id="A0A8D8AFU9"/>
<name>A0A8D8AFU9_CULPI</name>
<proteinExistence type="predicted"/>
<sequence length="155" mass="18696">MFFFRYLREIPVLLLSSKTIKHFLSTVRLLHEKSFIRQTLRELNRKRRQLSFLFDDKYSSKEFHLALTERKNLRRPNLSSLLCEKLVMVFTIFGTNFDLTNTLAQFKYQILIDGHLRVCLRFLMSFVICYLPTLSLIHTKLKRQIKCYFSLSRLH</sequence>
<dbReference type="EMBL" id="HBUE01030664">
    <property type="protein sequence ID" value="CAG6456323.1"/>
    <property type="molecule type" value="Transcribed_RNA"/>
</dbReference>
<protein>
    <submittedName>
        <fullName evidence="1">(northern house mosquito) hypothetical protein</fullName>
    </submittedName>
</protein>
<reference evidence="1" key="1">
    <citation type="submission" date="2021-05" db="EMBL/GenBank/DDBJ databases">
        <authorList>
            <person name="Alioto T."/>
            <person name="Alioto T."/>
            <person name="Gomez Garrido J."/>
        </authorList>
    </citation>
    <scope>NUCLEOTIDE SEQUENCE</scope>
</reference>
<accession>A0A8D8AFU9</accession>